<comment type="similarity">
    <text evidence="2">Belongs to the protease inhibitor I27 (calpastatin) family.</text>
</comment>
<evidence type="ECO:0000313" key="13">
    <source>
        <dbReference type="Ensembl" id="ENSCPBP00000021737.1"/>
    </source>
</evidence>
<dbReference type="Ensembl" id="ENSCPBT00000025599.1">
    <property type="protein sequence ID" value="ENSCPBP00000021737.1"/>
    <property type="gene ID" value="ENSCPBG00000015594.1"/>
</dbReference>
<dbReference type="GO" id="GO:2000675">
    <property type="term" value="P:negative regulation of type B pancreatic cell apoptotic process"/>
    <property type="evidence" value="ECO:0007669"/>
    <property type="project" value="Ensembl"/>
</dbReference>
<name>A0A8C3P7M5_CHRPI</name>
<feature type="region of interest" description="Disordered" evidence="12">
    <location>
        <begin position="263"/>
        <end position="282"/>
    </location>
</feature>
<dbReference type="PANTHER" id="PTHR10077:SF0">
    <property type="entry name" value="CALPASTATIN"/>
    <property type="match status" value="1"/>
</dbReference>
<feature type="compositionally biased region" description="Polar residues" evidence="12">
    <location>
        <begin position="172"/>
        <end position="183"/>
    </location>
</feature>
<dbReference type="PANTHER" id="PTHR10077">
    <property type="entry name" value="CALPASTATIN"/>
    <property type="match status" value="1"/>
</dbReference>
<dbReference type="OMA" id="MCTIQSA"/>
<feature type="compositionally biased region" description="Low complexity" evidence="12">
    <location>
        <begin position="232"/>
        <end position="243"/>
    </location>
</feature>
<evidence type="ECO:0000256" key="9">
    <source>
        <dbReference type="ARBA" id="ARBA00022843"/>
    </source>
</evidence>
<keyword evidence="6" id="KW-0646">Protease inhibitor</keyword>
<feature type="compositionally biased region" description="Basic and acidic residues" evidence="12">
    <location>
        <begin position="382"/>
        <end position="391"/>
    </location>
</feature>
<evidence type="ECO:0000256" key="6">
    <source>
        <dbReference type="ARBA" id="ARBA00022690"/>
    </source>
</evidence>
<feature type="compositionally biased region" description="Low complexity" evidence="12">
    <location>
        <begin position="93"/>
        <end position="104"/>
    </location>
</feature>
<feature type="compositionally biased region" description="Low complexity" evidence="12">
    <location>
        <begin position="195"/>
        <end position="205"/>
    </location>
</feature>
<feature type="compositionally biased region" description="Basic and acidic residues" evidence="12">
    <location>
        <begin position="595"/>
        <end position="615"/>
    </location>
</feature>
<proteinExistence type="inferred from homology"/>
<feature type="compositionally biased region" description="Basic and acidic residues" evidence="12">
    <location>
        <begin position="351"/>
        <end position="363"/>
    </location>
</feature>
<dbReference type="Pfam" id="PF00748">
    <property type="entry name" value="Calpain_inhib"/>
    <property type="match status" value="4"/>
</dbReference>
<feature type="compositionally biased region" description="Basic and acidic residues" evidence="12">
    <location>
        <begin position="555"/>
        <end position="583"/>
    </location>
</feature>
<dbReference type="Proteomes" id="UP000694380">
    <property type="component" value="Unplaced"/>
</dbReference>
<organism evidence="13 14">
    <name type="scientific">Chrysemys picta bellii</name>
    <name type="common">Western painted turtle</name>
    <name type="synonym">Emys bellii</name>
    <dbReference type="NCBI Taxonomy" id="8478"/>
    <lineage>
        <taxon>Eukaryota</taxon>
        <taxon>Metazoa</taxon>
        <taxon>Chordata</taxon>
        <taxon>Craniata</taxon>
        <taxon>Vertebrata</taxon>
        <taxon>Euteleostomi</taxon>
        <taxon>Archelosauria</taxon>
        <taxon>Testudinata</taxon>
        <taxon>Testudines</taxon>
        <taxon>Cryptodira</taxon>
        <taxon>Durocryptodira</taxon>
        <taxon>Testudinoidea</taxon>
        <taxon>Emydidae</taxon>
        <taxon>Chrysemys</taxon>
    </lineage>
</organism>
<evidence type="ECO:0000256" key="7">
    <source>
        <dbReference type="ARBA" id="ARBA00022704"/>
    </source>
</evidence>
<keyword evidence="7" id="KW-0789">Thiol protease inhibitor</keyword>
<keyword evidence="4" id="KW-1017">Isopeptide bond</keyword>
<keyword evidence="14" id="KW-1185">Reference proteome</keyword>
<evidence type="ECO:0000256" key="5">
    <source>
        <dbReference type="ARBA" id="ARBA00022553"/>
    </source>
</evidence>
<evidence type="ECO:0000256" key="10">
    <source>
        <dbReference type="ARBA" id="ARBA00022990"/>
    </source>
</evidence>
<feature type="compositionally biased region" description="Basic and acidic residues" evidence="12">
    <location>
        <begin position="700"/>
        <end position="768"/>
    </location>
</feature>
<feature type="compositionally biased region" description="Basic and acidic residues" evidence="12">
    <location>
        <begin position="411"/>
        <end position="472"/>
    </location>
</feature>
<feature type="compositionally biased region" description="Low complexity" evidence="12">
    <location>
        <begin position="151"/>
        <end position="167"/>
    </location>
</feature>
<feature type="region of interest" description="Disordered" evidence="12">
    <location>
        <begin position="1"/>
        <end position="205"/>
    </location>
</feature>
<comment type="function">
    <text evidence="1">Specific inhibition of calpain (calcium-dependent cysteine protease). Plays a key role in postmortem tenderization of meat and have been proposed to be involved in muscle protein degradation in living tissue.</text>
</comment>
<reference evidence="13" key="2">
    <citation type="submission" date="2025-09" db="UniProtKB">
        <authorList>
            <consortium name="Ensembl"/>
        </authorList>
    </citation>
    <scope>IDENTIFICATION</scope>
</reference>
<dbReference type="GO" id="GO:1990709">
    <property type="term" value="P:presynaptic active zone organization"/>
    <property type="evidence" value="ECO:0007669"/>
    <property type="project" value="Ensembl"/>
</dbReference>
<evidence type="ECO:0000256" key="2">
    <source>
        <dbReference type="ARBA" id="ARBA00009487"/>
    </source>
</evidence>
<evidence type="ECO:0000256" key="3">
    <source>
        <dbReference type="ARBA" id="ARBA00017619"/>
    </source>
</evidence>
<evidence type="ECO:0000313" key="14">
    <source>
        <dbReference type="Proteomes" id="UP000694380"/>
    </source>
</evidence>
<keyword evidence="10" id="KW-0007">Acetylation</keyword>
<evidence type="ECO:0000256" key="1">
    <source>
        <dbReference type="ARBA" id="ARBA00002637"/>
    </source>
</evidence>
<reference evidence="13" key="1">
    <citation type="submission" date="2025-08" db="UniProtKB">
        <authorList>
            <consortium name="Ensembl"/>
        </authorList>
    </citation>
    <scope>IDENTIFICATION</scope>
</reference>
<feature type="compositionally biased region" description="Low complexity" evidence="12">
    <location>
        <begin position="491"/>
        <end position="539"/>
    </location>
</feature>
<dbReference type="AlphaFoldDB" id="A0A8C3P7M5"/>
<feature type="compositionally biased region" description="Basic and acidic residues" evidence="12">
    <location>
        <begin position="135"/>
        <end position="148"/>
    </location>
</feature>
<protein>
    <recommendedName>
        <fullName evidence="3">Calpastatin</fullName>
    </recommendedName>
    <alternativeName>
        <fullName evidence="11">Calpain inhibitor</fullName>
    </alternativeName>
</protein>
<keyword evidence="8" id="KW-0677">Repeat</keyword>
<dbReference type="GO" id="GO:0016020">
    <property type="term" value="C:membrane"/>
    <property type="evidence" value="ECO:0007669"/>
    <property type="project" value="Ensembl"/>
</dbReference>
<evidence type="ECO:0000256" key="11">
    <source>
        <dbReference type="ARBA" id="ARBA00033013"/>
    </source>
</evidence>
<sequence>MSQPHKGKKSSSSKPAGAAGKGSRAHGDKKSGASSKSGDKKGSEVTEKKPASASASQPPKTHTSGAASASKTQPPSTIATKASDMKPTETKATSSHSQTSGQQSHSRKRHKVQSTQTAKTEPGKVAQSLKPADSQTKHQSEEKQKEPGGAKSPSKPSVAKSSKKTSPGKAATGQTEKSTQVSSIEEPKPKTENKSLASGAAGAAAATVGAVTAVGLVATADKPSAETKENKSAAPSSAVEAAPTKPPEKFDVDKALDDLIDTLGGSEEHVPPSPVYTGPEITDSCSSAYIEELGKREGSIPPGYRKLLEGKGDDQAVPPEKTEPPPQKPMTDDDIADALSSDFTCSTSTPGEEKTTLKEKPTEEGEIVQAQSTSSVRSSAPPKEKKPKLEEAAISDDALDALSDTLGAPEPEPKEDLRSIVEVSEAKAKEKKINKAGERDDTIPPEYRLKPAMDKDGKPLLPKPEEKPKPVSESDLIDEFSKDFVCPAPPAAQSKPSKPTDTSKKPAVTAPAKAPAEEVVSSSAVSTVQSSAPSTTTSAGHVSDEAVEALCGSLGKREPDPEENKSAVDKVKEKAKQEEREKLGEDEETIPPEYRLIEVKDKDGKPLLPKSKEKPQPMNESDLLDALSEGFDSSPATLPSAPLATPNKSTAVKSSPAASEEVVSSTTASAVHSAAPPAATPGGKEQDNALDLLAGSLGQREPDPDKKKPVVDKVKEGAKSEHKDKLGDRDDTIPPDYRHILDSDEQGKPVKPTAKEDVKPKEPKKPTDDSAAIDALSGDFDNCAKTPPTPQHSKVSGLEDKSGKEAATTKPATKDGGKPEDPKTVEPSPNMDRAGLLYNMSVEMGNLDLESFYLGIRVWGKCSQIIGSV</sequence>
<feature type="compositionally biased region" description="Low complexity" evidence="12">
    <location>
        <begin position="12"/>
        <end position="22"/>
    </location>
</feature>
<feature type="region of interest" description="Disordered" evidence="12">
    <location>
        <begin position="292"/>
        <end position="832"/>
    </location>
</feature>
<feature type="compositionally biased region" description="Low complexity" evidence="12">
    <location>
        <begin position="633"/>
        <end position="681"/>
    </location>
</feature>
<gene>
    <name evidence="13" type="primary">CAST</name>
</gene>
<feature type="compositionally biased region" description="Polar residues" evidence="12">
    <location>
        <begin position="369"/>
        <end position="378"/>
    </location>
</feature>
<feature type="compositionally biased region" description="Basic residues" evidence="12">
    <location>
        <begin position="1"/>
        <end position="11"/>
    </location>
</feature>
<evidence type="ECO:0000256" key="8">
    <source>
        <dbReference type="ARBA" id="ARBA00022737"/>
    </source>
</evidence>
<evidence type="ECO:0000256" key="12">
    <source>
        <dbReference type="SAM" id="MobiDB-lite"/>
    </source>
</evidence>
<feature type="region of interest" description="Disordered" evidence="12">
    <location>
        <begin position="222"/>
        <end position="251"/>
    </location>
</feature>
<feature type="compositionally biased region" description="Basic and acidic residues" evidence="12">
    <location>
        <begin position="25"/>
        <end position="50"/>
    </location>
</feature>
<dbReference type="InterPro" id="IPR026998">
    <property type="entry name" value="Calpastatin"/>
</dbReference>
<dbReference type="InterPro" id="IPR001259">
    <property type="entry name" value="Prot_inh_calpain"/>
</dbReference>
<dbReference type="GO" id="GO:0005829">
    <property type="term" value="C:cytosol"/>
    <property type="evidence" value="ECO:0007669"/>
    <property type="project" value="Ensembl"/>
</dbReference>
<accession>A0A8C3P7M5</accession>
<keyword evidence="9" id="KW-0832">Ubl conjugation</keyword>
<dbReference type="GO" id="GO:0010859">
    <property type="term" value="F:calcium-dependent cysteine-type endopeptidase inhibitor activity"/>
    <property type="evidence" value="ECO:0007669"/>
    <property type="project" value="Ensembl"/>
</dbReference>
<feature type="compositionally biased region" description="Basic and acidic residues" evidence="12">
    <location>
        <begin position="812"/>
        <end position="824"/>
    </location>
</feature>
<dbReference type="GeneTree" id="ENSGT00390000002993"/>
<keyword evidence="5" id="KW-0597">Phosphoprotein</keyword>
<feature type="compositionally biased region" description="Polar residues" evidence="12">
    <location>
        <begin position="53"/>
        <end position="80"/>
    </location>
</feature>
<dbReference type="GO" id="GO:0005783">
    <property type="term" value="C:endoplasmic reticulum"/>
    <property type="evidence" value="ECO:0007669"/>
    <property type="project" value="Ensembl"/>
</dbReference>
<evidence type="ECO:0000256" key="4">
    <source>
        <dbReference type="ARBA" id="ARBA00022499"/>
    </source>
</evidence>